<gene>
    <name evidence="3" type="ORF">ACFSB2_13645</name>
</gene>
<dbReference type="RefSeq" id="WP_377943623.1">
    <property type="nucleotide sequence ID" value="NZ_JBHUCX010000035.1"/>
</dbReference>
<evidence type="ECO:0000256" key="1">
    <source>
        <dbReference type="SAM" id="MobiDB-lite"/>
    </source>
</evidence>
<name>A0ABW4JJW5_9BACL</name>
<evidence type="ECO:0000313" key="3">
    <source>
        <dbReference type="EMBL" id="MFD1675740.1"/>
    </source>
</evidence>
<dbReference type="PROSITE" id="PS51257">
    <property type="entry name" value="PROKAR_LIPOPROTEIN"/>
    <property type="match status" value="1"/>
</dbReference>
<feature type="compositionally biased region" description="Polar residues" evidence="1">
    <location>
        <begin position="35"/>
        <end position="63"/>
    </location>
</feature>
<feature type="signal peptide" evidence="2">
    <location>
        <begin position="1"/>
        <end position="19"/>
    </location>
</feature>
<reference evidence="4" key="1">
    <citation type="journal article" date="2019" name="Int. J. Syst. Evol. Microbiol.">
        <title>The Global Catalogue of Microorganisms (GCM) 10K type strain sequencing project: providing services to taxonomists for standard genome sequencing and annotation.</title>
        <authorList>
            <consortium name="The Broad Institute Genomics Platform"/>
            <consortium name="The Broad Institute Genome Sequencing Center for Infectious Disease"/>
            <person name="Wu L."/>
            <person name="Ma J."/>
        </authorList>
    </citation>
    <scope>NUCLEOTIDE SEQUENCE [LARGE SCALE GENOMIC DNA]</scope>
    <source>
        <strain evidence="4">CGMCC 1.12286</strain>
    </source>
</reference>
<feature type="compositionally biased region" description="Polar residues" evidence="1">
    <location>
        <begin position="70"/>
        <end position="88"/>
    </location>
</feature>
<evidence type="ECO:0000256" key="2">
    <source>
        <dbReference type="SAM" id="SignalP"/>
    </source>
</evidence>
<dbReference type="EMBL" id="JBHUCX010000035">
    <property type="protein sequence ID" value="MFD1675740.1"/>
    <property type="molecule type" value="Genomic_DNA"/>
</dbReference>
<feature type="compositionally biased region" description="Low complexity" evidence="1">
    <location>
        <begin position="24"/>
        <end position="34"/>
    </location>
</feature>
<sequence length="319" mass="33881">MNRLIFALFSSLVTVCALAGCAPSSPSVPSNHSSGKQTNHATGQTQENTSGGSNKSDVTNSSAPAGGGNSTTANQTTNHSGGTGTPQTNGLQFADYIVTAMNAVKQGTKMPALFAPTEPTFQPNAQFVGVKAYASDWDYSISLFSTSTAVPLNDASLDQLPASAAIGTFGATYYSSNAKAQSDFNTEFSVKKIQSAGTVNGFMKQYRTGKEYDMGSPSNYQLPQDVIEWQEGDWTIDVFGAPSLDLNNTAKQLDDFLKTNALPPTEGHILVDPNLTGNPVTQIGWVFGNTFYVCDASSMMNALQMAVSMREYDSYKVTP</sequence>
<keyword evidence="4" id="KW-1185">Reference proteome</keyword>
<proteinExistence type="predicted"/>
<feature type="chain" id="PRO_5046558487" description="Lipoprotein" evidence="2">
    <location>
        <begin position="20"/>
        <end position="319"/>
    </location>
</feature>
<protein>
    <recommendedName>
        <fullName evidence="5">Lipoprotein</fullName>
    </recommendedName>
</protein>
<comment type="caution">
    <text evidence="3">The sequence shown here is derived from an EMBL/GenBank/DDBJ whole genome shotgun (WGS) entry which is preliminary data.</text>
</comment>
<organism evidence="3 4">
    <name type="scientific">Alicyclobacillus fodiniaquatilis</name>
    <dbReference type="NCBI Taxonomy" id="1661150"/>
    <lineage>
        <taxon>Bacteria</taxon>
        <taxon>Bacillati</taxon>
        <taxon>Bacillota</taxon>
        <taxon>Bacilli</taxon>
        <taxon>Bacillales</taxon>
        <taxon>Alicyclobacillaceae</taxon>
        <taxon>Alicyclobacillus</taxon>
    </lineage>
</organism>
<keyword evidence="2" id="KW-0732">Signal</keyword>
<evidence type="ECO:0000313" key="4">
    <source>
        <dbReference type="Proteomes" id="UP001597079"/>
    </source>
</evidence>
<evidence type="ECO:0008006" key="5">
    <source>
        <dbReference type="Google" id="ProtNLM"/>
    </source>
</evidence>
<feature type="region of interest" description="Disordered" evidence="1">
    <location>
        <begin position="24"/>
        <end position="88"/>
    </location>
</feature>
<accession>A0ABW4JJW5</accession>
<dbReference type="Proteomes" id="UP001597079">
    <property type="component" value="Unassembled WGS sequence"/>
</dbReference>